<keyword evidence="2" id="KW-1185">Reference proteome</keyword>
<dbReference type="InterPro" id="IPR035996">
    <property type="entry name" value="4pyrrol_Methylase_sf"/>
</dbReference>
<evidence type="ECO:0000313" key="2">
    <source>
        <dbReference type="Proteomes" id="UP000012179"/>
    </source>
</evidence>
<name>A0A1W6SRW4_9PROT</name>
<dbReference type="Gene3D" id="3.40.1010.10">
    <property type="entry name" value="Cobalt-precorrin-4 Transmethylase, Domain 1"/>
    <property type="match status" value="1"/>
</dbReference>
<keyword evidence="1" id="KW-0808">Transferase</keyword>
<dbReference type="PANTHER" id="PTHR46111">
    <property type="entry name" value="RIBOSOMAL RNA SMALL SUBUNIT METHYLTRANSFERASE I"/>
    <property type="match status" value="1"/>
</dbReference>
<dbReference type="eggNOG" id="COG0313">
    <property type="taxonomic scope" value="Bacteria"/>
</dbReference>
<dbReference type="RefSeq" id="WP_004177196.1">
    <property type="nucleotide sequence ID" value="NZ_CP021106.3"/>
</dbReference>
<dbReference type="PIRSF" id="PIRSF005917">
    <property type="entry name" value="MTase_YraL"/>
    <property type="match status" value="1"/>
</dbReference>
<dbReference type="Proteomes" id="UP000012179">
    <property type="component" value="Chromosome"/>
</dbReference>
<dbReference type="EMBL" id="CP021106">
    <property type="protein sequence ID" value="ARO88548.1"/>
    <property type="molecule type" value="Genomic_DNA"/>
</dbReference>
<gene>
    <name evidence="1" type="ORF">EBAPG3_012640</name>
</gene>
<dbReference type="InterPro" id="IPR014777">
    <property type="entry name" value="4pyrrole_Mease_sub1"/>
</dbReference>
<dbReference type="GO" id="GO:0032259">
    <property type="term" value="P:methylation"/>
    <property type="evidence" value="ECO:0007669"/>
    <property type="project" value="UniProtKB-KW"/>
</dbReference>
<dbReference type="AlphaFoldDB" id="A0A1W6SRW4"/>
<dbReference type="InterPro" id="IPR008189">
    <property type="entry name" value="rRNA_ssu_MeTfrase_I"/>
</dbReference>
<dbReference type="SUPFAM" id="SSF53790">
    <property type="entry name" value="Tetrapyrrole methylase"/>
    <property type="match status" value="1"/>
</dbReference>
<keyword evidence="1" id="KW-0489">Methyltransferase</keyword>
<dbReference type="OrthoDB" id="7061662at2"/>
<organism evidence="1 2">
    <name type="scientific">Nitrosospira lacus</name>
    <dbReference type="NCBI Taxonomy" id="1288494"/>
    <lineage>
        <taxon>Bacteria</taxon>
        <taxon>Pseudomonadati</taxon>
        <taxon>Pseudomonadota</taxon>
        <taxon>Betaproteobacteria</taxon>
        <taxon>Nitrosomonadales</taxon>
        <taxon>Nitrosomonadaceae</taxon>
        <taxon>Nitrosospira</taxon>
    </lineage>
</organism>
<proteinExistence type="predicted"/>
<dbReference type="InterPro" id="IPR014776">
    <property type="entry name" value="4pyrrole_Mease_sub2"/>
</dbReference>
<dbReference type="CDD" id="cd11649">
    <property type="entry name" value="RsmI_like"/>
    <property type="match status" value="1"/>
</dbReference>
<reference evidence="1 2" key="1">
    <citation type="journal article" date="2015" name="Int. J. Syst. Evol. Microbiol.">
        <title>Nitrosospira lacus sp. nov., a psychrotolerant, ammonia-oxidizing bacterium from sandy lake sediment.</title>
        <authorList>
            <person name="Urakawa H."/>
            <person name="Garcia J.C."/>
            <person name="Nielsen J.L."/>
            <person name="Le V.Q."/>
            <person name="Kozlowski J.A."/>
            <person name="Stein L.Y."/>
            <person name="Lim C.K."/>
            <person name="Pommerening-Roser A."/>
            <person name="Martens-Habbena W."/>
            <person name="Stahl D.A."/>
            <person name="Klotz M.G."/>
        </authorList>
    </citation>
    <scope>NUCLEOTIDE SEQUENCE [LARGE SCALE GENOMIC DNA]</scope>
    <source>
        <strain evidence="1 2">APG3</strain>
    </source>
</reference>
<dbReference type="GO" id="GO:0008168">
    <property type="term" value="F:methyltransferase activity"/>
    <property type="evidence" value="ECO:0007669"/>
    <property type="project" value="UniProtKB-KW"/>
</dbReference>
<dbReference type="PANTHER" id="PTHR46111:SF2">
    <property type="entry name" value="SAM-DEPENDENT METHYLTRANSFERASE"/>
    <property type="match status" value="1"/>
</dbReference>
<dbReference type="KEGG" id="nlc:EBAPG3_012640"/>
<evidence type="ECO:0000313" key="1">
    <source>
        <dbReference type="EMBL" id="ARO88548.1"/>
    </source>
</evidence>
<protein>
    <submittedName>
        <fullName evidence="1">SAM-dependent methyltransferase</fullName>
    </submittedName>
</protein>
<sequence length="235" mass="25622">MNPGTLYLIPTPLGGGDIAWMIPAAVRHCIAGLGHYVVEHPKTARQFLNQIGCILPLQQISMQVLNEHTQTKELASLLGPLLAGNDVGLLSEAGCPAVADPGAGLVRLAHQKNLRVVPLVGPSSILLALMASGLNGQRFVFHGYLPIEKSKRVKTIVELERDSIARDQTQIFIETPYRNQKLLESLLFTCHDDTVLCIACNLTLASEYISTRTVKEWKGTLPDLDNKPAIFLLQG</sequence>
<dbReference type="Gene3D" id="3.30.950.10">
    <property type="entry name" value="Methyltransferase, Cobalt-precorrin-4 Transmethylase, Domain 2"/>
    <property type="match status" value="1"/>
</dbReference>
<accession>A0A1W6SRW4</accession>